<feature type="chain" id="PRO_5036862652" evidence="2">
    <location>
        <begin position="19"/>
        <end position="321"/>
    </location>
</feature>
<dbReference type="AlphaFoldDB" id="A0A914W691"/>
<evidence type="ECO:0000256" key="1">
    <source>
        <dbReference type="SAM" id="MobiDB-lite"/>
    </source>
</evidence>
<name>A0A914W691_9BILA</name>
<evidence type="ECO:0000313" key="3">
    <source>
        <dbReference type="Proteomes" id="UP000887566"/>
    </source>
</evidence>
<sequence>MRIYILLVFVGVVELTAADHFSLFKREIAARSGLLDRQKRASIFDEMLEPSCEDKCDLTLQSNVNMTGFDGTENPFSFLTFNSTSLEAVCNQYQASKSCYAQCPKKSTSTSTVYHMICEEKKAELLKHAPCYEVAEDASESFCEAQCGSIDTIMNATDMTMASTNVEDMASFGKIFDAMRPLCKFLECAIGCGAEIFTKQCPNDTDAGTFFKDMATVCATTTLHDLNSLDVSLGLHMMPNECRALIGPIDVPVTEDGHDEESGSESLFPENSYKPASGMSEMQQKLMEKQAIIYDKTSRNLDVELQKLNLEKLLLEKQLKQ</sequence>
<protein>
    <submittedName>
        <fullName evidence="4">Chondroitin proteoglycan 4 domain-containing protein</fullName>
    </submittedName>
</protein>
<dbReference type="WBParaSite" id="PSAMB.scaffold323size56620.g4633.t1">
    <property type="protein sequence ID" value="PSAMB.scaffold323size56620.g4633.t1"/>
    <property type="gene ID" value="PSAMB.scaffold323size56620.g4633"/>
</dbReference>
<proteinExistence type="predicted"/>
<organism evidence="3 4">
    <name type="scientific">Plectus sambesii</name>
    <dbReference type="NCBI Taxonomy" id="2011161"/>
    <lineage>
        <taxon>Eukaryota</taxon>
        <taxon>Metazoa</taxon>
        <taxon>Ecdysozoa</taxon>
        <taxon>Nematoda</taxon>
        <taxon>Chromadorea</taxon>
        <taxon>Plectida</taxon>
        <taxon>Plectina</taxon>
        <taxon>Plectoidea</taxon>
        <taxon>Plectidae</taxon>
        <taxon>Plectus</taxon>
    </lineage>
</organism>
<accession>A0A914W691</accession>
<feature type="signal peptide" evidence="2">
    <location>
        <begin position="1"/>
        <end position="18"/>
    </location>
</feature>
<feature type="region of interest" description="Disordered" evidence="1">
    <location>
        <begin position="254"/>
        <end position="275"/>
    </location>
</feature>
<reference evidence="4" key="1">
    <citation type="submission" date="2022-11" db="UniProtKB">
        <authorList>
            <consortium name="WormBaseParasite"/>
        </authorList>
    </citation>
    <scope>IDENTIFICATION</scope>
</reference>
<dbReference type="Proteomes" id="UP000887566">
    <property type="component" value="Unplaced"/>
</dbReference>
<evidence type="ECO:0000256" key="2">
    <source>
        <dbReference type="SAM" id="SignalP"/>
    </source>
</evidence>
<keyword evidence="3" id="KW-1185">Reference proteome</keyword>
<evidence type="ECO:0000313" key="4">
    <source>
        <dbReference type="WBParaSite" id="PSAMB.scaffold323size56620.g4633.t1"/>
    </source>
</evidence>
<keyword evidence="2" id="KW-0732">Signal</keyword>